<feature type="domain" description="EF-hand" evidence="9">
    <location>
        <begin position="70"/>
        <end position="105"/>
    </location>
</feature>
<keyword evidence="3" id="KW-0677">Repeat</keyword>
<dbReference type="PANTHER" id="PTHR12294">
    <property type="entry name" value="EF HAND DOMAIN FAMILY A1,A2-RELATED"/>
    <property type="match status" value="1"/>
</dbReference>
<reference evidence="10" key="1">
    <citation type="submission" date="2020-09" db="EMBL/GenBank/DDBJ databases">
        <authorList>
            <person name="Kikuchi T."/>
        </authorList>
    </citation>
    <scope>NUCLEOTIDE SEQUENCE</scope>
    <source>
        <strain evidence="10">SH1</strain>
    </source>
</reference>
<dbReference type="InterPro" id="IPR018247">
    <property type="entry name" value="EF_Hand_1_Ca_BS"/>
</dbReference>
<dbReference type="PANTHER" id="PTHR12294:SF13">
    <property type="entry name" value="MITOCHONDRIAL CALCIUM UPTAKE 3, ISOFORM D"/>
    <property type="match status" value="1"/>
</dbReference>
<dbReference type="EMBL" id="CAJFCW020000003">
    <property type="protein sequence ID" value="CAG9101565.1"/>
    <property type="molecule type" value="Genomic_DNA"/>
</dbReference>
<comment type="caution">
    <text evidence="10">The sequence shown here is derived from an EMBL/GenBank/DDBJ whole genome shotgun (WGS) entry which is preliminary data.</text>
</comment>
<dbReference type="Pfam" id="PF13499">
    <property type="entry name" value="EF-hand_7"/>
    <property type="match status" value="1"/>
</dbReference>
<gene>
    <name evidence="10" type="ORF">BOKJ2_LOCUS5266</name>
</gene>
<comment type="subcellular location">
    <subcellularLocation>
        <location evidence="1">Mitochondrion inner membrane</location>
    </subcellularLocation>
    <subcellularLocation>
        <location evidence="2">Mitochondrion intermembrane space</location>
    </subcellularLocation>
</comment>
<proteinExistence type="predicted"/>
<evidence type="ECO:0000256" key="4">
    <source>
        <dbReference type="ARBA" id="ARBA00022792"/>
    </source>
</evidence>
<dbReference type="InterPro" id="IPR002048">
    <property type="entry name" value="EF_hand_dom"/>
</dbReference>
<dbReference type="OrthoDB" id="5859791at2759"/>
<evidence type="ECO:0000256" key="5">
    <source>
        <dbReference type="ARBA" id="ARBA00022837"/>
    </source>
</evidence>
<dbReference type="SMART" id="SM00054">
    <property type="entry name" value="EFh"/>
    <property type="match status" value="2"/>
</dbReference>
<dbReference type="PROSITE" id="PS50222">
    <property type="entry name" value="EF_HAND_2"/>
    <property type="match status" value="2"/>
</dbReference>
<dbReference type="InterPro" id="IPR011992">
    <property type="entry name" value="EF-hand-dom_pair"/>
</dbReference>
<evidence type="ECO:0000256" key="3">
    <source>
        <dbReference type="ARBA" id="ARBA00022737"/>
    </source>
</evidence>
<dbReference type="Gene3D" id="1.10.238.10">
    <property type="entry name" value="EF-hand"/>
    <property type="match status" value="2"/>
</dbReference>
<evidence type="ECO:0000256" key="6">
    <source>
        <dbReference type="ARBA" id="ARBA00022946"/>
    </source>
</evidence>
<sequence>MTPQDLLDSLVLDEPRERVFRNVLEKRDVERMLRMTPALKAGANDVFRSLGHNGIISYAEYLFLLTLLTKSHSSFKVAFTIFDNDGNEKIDKEEFLMVRSLVMAKNKIGVSRLQLEEHLMKARIGLDSAALPVSMDVHELAGLDQLQSFEEVITWRQKRKMAENADPHAESHETDCKRQDTTILLHLFGPKGRNSISFEQFEMFYNNLQRELIEIEFQEFARGKKEIAAVDFAKLVLRYSLVSDVKYEEHLRRVAKRVSLRDPGITIDQFEQFSRFLNNLEDFSRAVRLYAAADIPVSRIEFLRAVKCATGLELHPHLVDVLFKIFDNDNDGSLSYNEFIEIMNDRLHRGFKNQTRRSVPGQWQIFKDCVVREMAVKR</sequence>
<dbReference type="SUPFAM" id="SSF47473">
    <property type="entry name" value="EF-hand"/>
    <property type="match status" value="2"/>
</dbReference>
<keyword evidence="4" id="KW-0999">Mitochondrion inner membrane</keyword>
<keyword evidence="8" id="KW-0472">Membrane</keyword>
<evidence type="ECO:0000256" key="7">
    <source>
        <dbReference type="ARBA" id="ARBA00023128"/>
    </source>
</evidence>
<evidence type="ECO:0000259" key="9">
    <source>
        <dbReference type="PROSITE" id="PS50222"/>
    </source>
</evidence>
<dbReference type="GO" id="GO:0036444">
    <property type="term" value="P:calcium import into the mitochondrion"/>
    <property type="evidence" value="ECO:0007669"/>
    <property type="project" value="TreeGrafter"/>
</dbReference>
<dbReference type="GO" id="GO:0051560">
    <property type="term" value="P:mitochondrial calcium ion homeostasis"/>
    <property type="evidence" value="ECO:0007669"/>
    <property type="project" value="TreeGrafter"/>
</dbReference>
<keyword evidence="6" id="KW-0809">Transit peptide</keyword>
<accession>A0A811KDA9</accession>
<dbReference type="CDD" id="cd15900">
    <property type="entry name" value="EFh_MICU"/>
    <property type="match status" value="1"/>
</dbReference>
<dbReference type="Proteomes" id="UP000614601">
    <property type="component" value="Unassembled WGS sequence"/>
</dbReference>
<evidence type="ECO:0000256" key="1">
    <source>
        <dbReference type="ARBA" id="ARBA00004273"/>
    </source>
</evidence>
<dbReference type="AlphaFoldDB" id="A0A811KDA9"/>
<evidence type="ECO:0000256" key="2">
    <source>
        <dbReference type="ARBA" id="ARBA00004569"/>
    </source>
</evidence>
<dbReference type="EMBL" id="CAJFDH010000003">
    <property type="protein sequence ID" value="CAD5213785.1"/>
    <property type="molecule type" value="Genomic_DNA"/>
</dbReference>
<dbReference type="Proteomes" id="UP000783686">
    <property type="component" value="Unassembled WGS sequence"/>
</dbReference>
<protein>
    <recommendedName>
        <fullName evidence="9">EF-hand domain-containing protein</fullName>
    </recommendedName>
</protein>
<dbReference type="GO" id="GO:1990246">
    <property type="term" value="C:uniplex complex"/>
    <property type="evidence" value="ECO:0007669"/>
    <property type="project" value="TreeGrafter"/>
</dbReference>
<evidence type="ECO:0000256" key="8">
    <source>
        <dbReference type="ARBA" id="ARBA00023136"/>
    </source>
</evidence>
<dbReference type="GO" id="GO:0005758">
    <property type="term" value="C:mitochondrial intermembrane space"/>
    <property type="evidence" value="ECO:0007669"/>
    <property type="project" value="UniProtKB-SubCell"/>
</dbReference>
<feature type="domain" description="EF-hand" evidence="9">
    <location>
        <begin position="314"/>
        <end position="349"/>
    </location>
</feature>
<keyword evidence="7" id="KW-0496">Mitochondrion</keyword>
<dbReference type="InterPro" id="IPR039800">
    <property type="entry name" value="MICU1/2/3"/>
</dbReference>
<dbReference type="PROSITE" id="PS00018">
    <property type="entry name" value="EF_HAND_1"/>
    <property type="match status" value="1"/>
</dbReference>
<evidence type="ECO:0000313" key="11">
    <source>
        <dbReference type="Proteomes" id="UP000614601"/>
    </source>
</evidence>
<keyword evidence="11" id="KW-1185">Reference proteome</keyword>
<organism evidence="10 11">
    <name type="scientific">Bursaphelenchus okinawaensis</name>
    <dbReference type="NCBI Taxonomy" id="465554"/>
    <lineage>
        <taxon>Eukaryota</taxon>
        <taxon>Metazoa</taxon>
        <taxon>Ecdysozoa</taxon>
        <taxon>Nematoda</taxon>
        <taxon>Chromadorea</taxon>
        <taxon>Rhabditida</taxon>
        <taxon>Tylenchina</taxon>
        <taxon>Tylenchomorpha</taxon>
        <taxon>Aphelenchoidea</taxon>
        <taxon>Aphelenchoididae</taxon>
        <taxon>Bursaphelenchus</taxon>
    </lineage>
</organism>
<keyword evidence="5" id="KW-0106">Calcium</keyword>
<evidence type="ECO:0000313" key="10">
    <source>
        <dbReference type="EMBL" id="CAD5213785.1"/>
    </source>
</evidence>
<name>A0A811KDA9_9BILA</name>
<dbReference type="GO" id="GO:0005509">
    <property type="term" value="F:calcium ion binding"/>
    <property type="evidence" value="ECO:0007669"/>
    <property type="project" value="InterPro"/>
</dbReference>